<keyword evidence="2" id="KW-0472">Membrane</keyword>
<name>A0A9N8PJ93_9PEZI</name>
<accession>A0A9N8PJ93</accession>
<dbReference type="AlphaFoldDB" id="A0A9N8PJ93"/>
<protein>
    <submittedName>
        <fullName evidence="3">Uncharacterized protein</fullName>
    </submittedName>
</protein>
<keyword evidence="4" id="KW-1185">Reference proteome</keyword>
<reference evidence="3" key="1">
    <citation type="submission" date="2020-06" db="EMBL/GenBank/DDBJ databases">
        <authorList>
            <person name="Onetto C."/>
        </authorList>
    </citation>
    <scope>NUCLEOTIDE SEQUENCE</scope>
</reference>
<gene>
    <name evidence="3" type="ORF">AWRI4619_LOCUS9161</name>
</gene>
<feature type="compositionally biased region" description="Low complexity" evidence="1">
    <location>
        <begin position="46"/>
        <end position="59"/>
    </location>
</feature>
<evidence type="ECO:0000256" key="2">
    <source>
        <dbReference type="SAM" id="Phobius"/>
    </source>
</evidence>
<comment type="caution">
    <text evidence="3">The sequence shown here is derived from an EMBL/GenBank/DDBJ whole genome shotgun (WGS) entry which is preliminary data.</text>
</comment>
<evidence type="ECO:0000313" key="3">
    <source>
        <dbReference type="EMBL" id="CAD0096008.1"/>
    </source>
</evidence>
<keyword evidence="2" id="KW-1133">Transmembrane helix</keyword>
<evidence type="ECO:0000313" key="4">
    <source>
        <dbReference type="Proteomes" id="UP000716446"/>
    </source>
</evidence>
<dbReference type="Proteomes" id="UP000716446">
    <property type="component" value="Unassembled WGS sequence"/>
</dbReference>
<sequence>MLAFRARTVPRFSPLVRPATAARRFMADQPNMSPSSSPSTPPPTTTTPTSTAPVTTPITQPRPTASPDAVSIPQQQRPRKMQDGYSGAFYLSLLGGLVVTAPIITYFYWEHRKTHMREKKEAILHEIHARVRAS</sequence>
<feature type="transmembrane region" description="Helical" evidence="2">
    <location>
        <begin position="88"/>
        <end position="109"/>
    </location>
</feature>
<evidence type="ECO:0000256" key="1">
    <source>
        <dbReference type="SAM" id="MobiDB-lite"/>
    </source>
</evidence>
<proteinExistence type="predicted"/>
<keyword evidence="2" id="KW-0812">Transmembrane</keyword>
<organism evidence="3 4">
    <name type="scientific">Aureobasidium vineae</name>
    <dbReference type="NCBI Taxonomy" id="2773715"/>
    <lineage>
        <taxon>Eukaryota</taxon>
        <taxon>Fungi</taxon>
        <taxon>Dikarya</taxon>
        <taxon>Ascomycota</taxon>
        <taxon>Pezizomycotina</taxon>
        <taxon>Dothideomycetes</taxon>
        <taxon>Dothideomycetidae</taxon>
        <taxon>Dothideales</taxon>
        <taxon>Saccotheciaceae</taxon>
        <taxon>Aureobasidium</taxon>
    </lineage>
</organism>
<dbReference type="EMBL" id="CAIJEN010000016">
    <property type="protein sequence ID" value="CAD0096008.1"/>
    <property type="molecule type" value="Genomic_DNA"/>
</dbReference>
<feature type="region of interest" description="Disordered" evidence="1">
    <location>
        <begin position="17"/>
        <end position="81"/>
    </location>
</feature>